<dbReference type="Gene3D" id="1.10.8.60">
    <property type="match status" value="1"/>
</dbReference>
<protein>
    <recommendedName>
        <fullName evidence="10">HTH-type transcriptional regulatory protein TyrR</fullName>
    </recommendedName>
</protein>
<dbReference type="RefSeq" id="WP_033092791.1">
    <property type="nucleotide sequence ID" value="NZ_JQED01000007.1"/>
</dbReference>
<evidence type="ECO:0000256" key="4">
    <source>
        <dbReference type="ARBA" id="ARBA00022741"/>
    </source>
</evidence>
<dbReference type="PROSITE" id="PS50045">
    <property type="entry name" value="SIGMA54_INTERACT_4"/>
    <property type="match status" value="1"/>
</dbReference>
<evidence type="ECO:0000313" key="13">
    <source>
        <dbReference type="Proteomes" id="UP000029843"/>
    </source>
</evidence>
<name>A0A099KV29_COLPS</name>
<dbReference type="Pfam" id="PF00158">
    <property type="entry name" value="Sigma54_activat"/>
    <property type="match status" value="1"/>
</dbReference>
<evidence type="ECO:0000256" key="7">
    <source>
        <dbReference type="ARBA" id="ARBA00023015"/>
    </source>
</evidence>
<evidence type="ECO:0000256" key="8">
    <source>
        <dbReference type="ARBA" id="ARBA00023125"/>
    </source>
</evidence>
<dbReference type="FunFam" id="3.40.50.300:FF:000006">
    <property type="entry name" value="DNA-binding transcriptional regulator NtrC"/>
    <property type="match status" value="1"/>
</dbReference>
<dbReference type="InterPro" id="IPR003593">
    <property type="entry name" value="AAA+_ATPase"/>
</dbReference>
<gene>
    <name evidence="12" type="ORF">ND2E_1993</name>
</gene>
<keyword evidence="6" id="KW-0067">ATP-binding</keyword>
<keyword evidence="8" id="KW-0238">DNA-binding</keyword>
<evidence type="ECO:0000256" key="5">
    <source>
        <dbReference type="ARBA" id="ARBA00022797"/>
    </source>
</evidence>
<dbReference type="NCBIfam" id="TIGR04381">
    <property type="entry name" value="HTH_TypR"/>
    <property type="match status" value="1"/>
</dbReference>
<sequence>MRVVIESSDRIGISQEILAIFAKQAWNLKAVEIISCFTYVHVEYAALTLSSIRECLASVAGVKSVEIINLLPSEQRESHLQALLDKMPEPIIDVDNNGLILAMNKASNKLKPSTASIEPELTITDYLGKPIDAFLGQINKVILSNAATSQAVTIKGKAYILDISPVVSSHSSTLAQNKTEQVSGSVLLFRSMNTLGRQISLMQSHQDHSFDSIIGESKSISLIKAQSQRFAELDLPVLISGETGTGKELIARALHQASSRSKAPFLAINCSALPEHLLESELFGYAGGAFTGAQKGGKPGLIELAEGGCLFLDEIAEMSPYLQAKLLRFLQDLTYRRVGGTKELLANIRIVSASHQDLAKLISQKTFREDLYYRLNVLSIDLPPLRERMADMNLLANLFIENAAKQVNNSQQADIPKPKLTAQALSLLQGFAWPGNIRQLQNVLFSVVALNSGGDICAEDLLQVLNKHAGNQQLGSDIDIQAIKDWSSAQAEFETKLLTQLHPLFPTTRKLAERLSVSHNKIAMKLREHDIK</sequence>
<dbReference type="OrthoDB" id="9804019at2"/>
<dbReference type="Gene3D" id="3.30.450.20">
    <property type="entry name" value="PAS domain"/>
    <property type="match status" value="1"/>
</dbReference>
<evidence type="ECO:0000256" key="6">
    <source>
        <dbReference type="ARBA" id="ARBA00022840"/>
    </source>
</evidence>
<dbReference type="SUPFAM" id="SSF52540">
    <property type="entry name" value="P-loop containing nucleoside triphosphate hydrolases"/>
    <property type="match status" value="1"/>
</dbReference>
<evidence type="ECO:0000256" key="9">
    <source>
        <dbReference type="ARBA" id="ARBA00023163"/>
    </source>
</evidence>
<comment type="subcellular location">
    <subcellularLocation>
        <location evidence="1">Cytoplasm</location>
    </subcellularLocation>
</comment>
<proteinExistence type="predicted"/>
<dbReference type="InterPro" id="IPR058031">
    <property type="entry name" value="AAA_lid_NorR"/>
</dbReference>
<dbReference type="InterPro" id="IPR027417">
    <property type="entry name" value="P-loop_NTPase"/>
</dbReference>
<evidence type="ECO:0000256" key="2">
    <source>
        <dbReference type="ARBA" id="ARBA00022490"/>
    </source>
</evidence>
<evidence type="ECO:0000259" key="11">
    <source>
        <dbReference type="PROSITE" id="PS50045"/>
    </source>
</evidence>
<dbReference type="InterPro" id="IPR030828">
    <property type="entry name" value="HTH_TyrR"/>
</dbReference>
<organism evidence="12 13">
    <name type="scientific">Colwellia psychrerythraea</name>
    <name type="common">Vibrio psychroerythus</name>
    <dbReference type="NCBI Taxonomy" id="28229"/>
    <lineage>
        <taxon>Bacteria</taxon>
        <taxon>Pseudomonadati</taxon>
        <taxon>Pseudomonadota</taxon>
        <taxon>Gammaproteobacteria</taxon>
        <taxon>Alteromonadales</taxon>
        <taxon>Colwelliaceae</taxon>
        <taxon>Colwellia</taxon>
    </lineage>
</organism>
<evidence type="ECO:0000256" key="10">
    <source>
        <dbReference type="ARBA" id="ARBA00029500"/>
    </source>
</evidence>
<keyword evidence="9" id="KW-0804">Transcription</keyword>
<dbReference type="InterPro" id="IPR025944">
    <property type="entry name" value="Sigma_54_int_dom_CS"/>
</dbReference>
<dbReference type="GO" id="GO:0003677">
    <property type="term" value="F:DNA binding"/>
    <property type="evidence" value="ECO:0007669"/>
    <property type="project" value="UniProtKB-KW"/>
</dbReference>
<dbReference type="CDD" id="cd00009">
    <property type="entry name" value="AAA"/>
    <property type="match status" value="1"/>
</dbReference>
<feature type="domain" description="Sigma-54 factor interaction" evidence="11">
    <location>
        <begin position="213"/>
        <end position="449"/>
    </location>
</feature>
<dbReference type="Gene3D" id="3.30.70.260">
    <property type="match status" value="1"/>
</dbReference>
<keyword evidence="2" id="KW-0963">Cytoplasm</keyword>
<dbReference type="PATRIC" id="fig|28229.4.peg.1016"/>
<dbReference type="Pfam" id="PF25601">
    <property type="entry name" value="AAA_lid_14"/>
    <property type="match status" value="1"/>
</dbReference>
<dbReference type="PROSITE" id="PS00688">
    <property type="entry name" value="SIGMA54_INTERACT_3"/>
    <property type="match status" value="1"/>
</dbReference>
<comment type="caution">
    <text evidence="12">The sequence shown here is derived from an EMBL/GenBank/DDBJ whole genome shotgun (WGS) entry which is preliminary data.</text>
</comment>
<dbReference type="AlphaFoldDB" id="A0A099KV29"/>
<keyword evidence="3" id="KW-0678">Repressor</keyword>
<dbReference type="InterPro" id="IPR025662">
    <property type="entry name" value="Sigma_54_int_dom_ATP-bd_1"/>
</dbReference>
<keyword evidence="5" id="KW-0058">Aromatic hydrocarbons catabolism</keyword>
<dbReference type="Gene3D" id="1.10.10.60">
    <property type="entry name" value="Homeodomain-like"/>
    <property type="match status" value="1"/>
</dbReference>
<dbReference type="GO" id="GO:0005524">
    <property type="term" value="F:ATP binding"/>
    <property type="evidence" value="ECO:0007669"/>
    <property type="project" value="UniProtKB-KW"/>
</dbReference>
<dbReference type="SMART" id="SM00382">
    <property type="entry name" value="AAA"/>
    <property type="match status" value="1"/>
</dbReference>
<evidence type="ECO:0000256" key="1">
    <source>
        <dbReference type="ARBA" id="ARBA00004496"/>
    </source>
</evidence>
<keyword evidence="7" id="KW-0805">Transcription regulation</keyword>
<dbReference type="Gene3D" id="3.40.50.300">
    <property type="entry name" value="P-loop containing nucleotide triphosphate hydrolases"/>
    <property type="match status" value="1"/>
</dbReference>
<accession>A0A099KV29</accession>
<dbReference type="InterPro" id="IPR002078">
    <property type="entry name" value="Sigma_54_int"/>
</dbReference>
<evidence type="ECO:0000313" key="12">
    <source>
        <dbReference type="EMBL" id="KGJ94060.1"/>
    </source>
</evidence>
<dbReference type="PANTHER" id="PTHR32071:SF3">
    <property type="entry name" value="HTH-TYPE TRANSCRIPTIONAL REGULATORY PROTEIN TYRR"/>
    <property type="match status" value="1"/>
</dbReference>
<dbReference type="PANTHER" id="PTHR32071">
    <property type="entry name" value="TRANSCRIPTIONAL REGULATORY PROTEIN"/>
    <property type="match status" value="1"/>
</dbReference>
<dbReference type="EMBL" id="JQED01000007">
    <property type="protein sequence ID" value="KGJ94060.1"/>
    <property type="molecule type" value="Genomic_DNA"/>
</dbReference>
<dbReference type="PROSITE" id="PS00675">
    <property type="entry name" value="SIGMA54_INTERACT_1"/>
    <property type="match status" value="1"/>
</dbReference>
<evidence type="ECO:0000256" key="3">
    <source>
        <dbReference type="ARBA" id="ARBA00022491"/>
    </source>
</evidence>
<dbReference type="GO" id="GO:0006355">
    <property type="term" value="P:regulation of DNA-templated transcription"/>
    <property type="evidence" value="ECO:0007669"/>
    <property type="project" value="InterPro"/>
</dbReference>
<keyword evidence="4" id="KW-0547">Nucleotide-binding</keyword>
<dbReference type="Proteomes" id="UP000029843">
    <property type="component" value="Unassembled WGS sequence"/>
</dbReference>
<reference evidence="12 13" key="1">
    <citation type="submission" date="2014-08" db="EMBL/GenBank/DDBJ databases">
        <title>Genomic and Phenotypic Diversity of Colwellia psychrerythraea strains from Disparate Marine Basins.</title>
        <authorList>
            <person name="Techtmann S.M."/>
            <person name="Stelling S.C."/>
            <person name="Utturkar S.M."/>
            <person name="Alshibli N."/>
            <person name="Harris A."/>
            <person name="Brown S.D."/>
            <person name="Hazen T.C."/>
        </authorList>
    </citation>
    <scope>NUCLEOTIDE SEQUENCE [LARGE SCALE GENOMIC DNA]</scope>
    <source>
        <strain evidence="12 13">ND2E</strain>
    </source>
</reference>
<dbReference type="GO" id="GO:0005737">
    <property type="term" value="C:cytoplasm"/>
    <property type="evidence" value="ECO:0007669"/>
    <property type="project" value="UniProtKB-SubCell"/>
</dbReference>